<dbReference type="Proteomes" id="UP001155500">
    <property type="component" value="Unassembled WGS sequence"/>
</dbReference>
<dbReference type="Pfam" id="PF17946">
    <property type="entry name" value="RecC_C"/>
    <property type="match status" value="1"/>
</dbReference>
<evidence type="ECO:0000256" key="10">
    <source>
        <dbReference type="HAMAP-Rule" id="MF_01486"/>
    </source>
</evidence>
<dbReference type="AlphaFoldDB" id="A0A9X4PB96"/>
<comment type="caution">
    <text evidence="12">The sequence shown here is derived from an EMBL/GenBank/DDBJ whole genome shotgun (WGS) entry which is preliminary data.</text>
</comment>
<dbReference type="RefSeq" id="WP_279573270.1">
    <property type="nucleotide sequence ID" value="NZ_LWID01000001.1"/>
</dbReference>
<evidence type="ECO:0000256" key="5">
    <source>
        <dbReference type="ARBA" id="ARBA00022806"/>
    </source>
</evidence>
<dbReference type="Gene3D" id="1.10.10.990">
    <property type="match status" value="1"/>
</dbReference>
<comment type="function">
    <text evidence="10">A helicase/nuclease that prepares dsDNA breaks (DSB) for recombinational DNA repair. Binds to DSBs and unwinds DNA via a highly rapid and processive ATP-dependent bidirectional helicase activity. Unwinds dsDNA until it encounters a Chi (crossover hotspot instigator) sequence from the 3' direction. Cuts ssDNA a few nucleotides 3' to the Chi site. The properties and activities of the enzyme are changed at Chi. The Chi-altered holoenzyme produces a long 3'-ssDNA overhang and facilitates RecA-binding to the ssDNA for homologous DNA recombination and repair. Holoenzyme degrades any linearized DNA that is unable to undergo homologous recombination. In the holoenzyme this subunit recognizes the wild-type Chi sequence, and when added to isolated RecB increases its ATP-dependent helicase processivity.</text>
</comment>
<comment type="similarity">
    <text evidence="10">Belongs to the RecC family.</text>
</comment>
<comment type="subunit">
    <text evidence="10">Heterotrimer of RecB, RecC and RecD. All subunits contribute to DNA-binding.</text>
</comment>
<evidence type="ECO:0000256" key="3">
    <source>
        <dbReference type="ARBA" id="ARBA00022763"/>
    </source>
</evidence>
<evidence type="ECO:0000256" key="7">
    <source>
        <dbReference type="ARBA" id="ARBA00022840"/>
    </source>
</evidence>
<accession>A0A9X4PB96</accession>
<evidence type="ECO:0000256" key="1">
    <source>
        <dbReference type="ARBA" id="ARBA00022722"/>
    </source>
</evidence>
<evidence type="ECO:0000259" key="11">
    <source>
        <dbReference type="Pfam" id="PF17946"/>
    </source>
</evidence>
<dbReference type="EMBL" id="LWID01000001">
    <property type="protein sequence ID" value="MDG6895908.1"/>
    <property type="molecule type" value="Genomic_DNA"/>
</dbReference>
<reference evidence="12" key="1">
    <citation type="submission" date="2016-03" db="EMBL/GenBank/DDBJ databases">
        <title>Co-evolution between Pasteurellaceae and their hosts.</title>
        <authorList>
            <person name="Hansen M.J."/>
            <person name="Bojesen A.M."/>
            <person name="Planet P."/>
        </authorList>
    </citation>
    <scope>NUCLEOTIDE SEQUENCE</scope>
    <source>
        <strain evidence="12">146/S8/89</strain>
    </source>
</reference>
<dbReference type="Gene3D" id="3.40.50.10930">
    <property type="match status" value="1"/>
</dbReference>
<evidence type="ECO:0000256" key="8">
    <source>
        <dbReference type="ARBA" id="ARBA00023125"/>
    </source>
</evidence>
<dbReference type="GO" id="GO:0003677">
    <property type="term" value="F:DNA binding"/>
    <property type="evidence" value="ECO:0007669"/>
    <property type="project" value="UniProtKB-UniRule"/>
</dbReference>
<evidence type="ECO:0000256" key="4">
    <source>
        <dbReference type="ARBA" id="ARBA00022801"/>
    </source>
</evidence>
<gene>
    <name evidence="10" type="primary">recC</name>
    <name evidence="12" type="ORF">A6A20_09820</name>
</gene>
<keyword evidence="3 10" id="KW-0227">DNA damage</keyword>
<dbReference type="SUPFAM" id="SSF52540">
    <property type="entry name" value="P-loop containing nucleoside triphosphate hydrolases"/>
    <property type="match status" value="2"/>
</dbReference>
<keyword evidence="9 10" id="KW-0234">DNA repair</keyword>
<dbReference type="InterPro" id="IPR011335">
    <property type="entry name" value="Restrct_endonuc-II-like"/>
</dbReference>
<dbReference type="PANTHER" id="PTHR30591:SF1">
    <property type="entry name" value="RECBCD ENZYME SUBUNIT RECC"/>
    <property type="match status" value="1"/>
</dbReference>
<keyword evidence="1 10" id="KW-0540">Nuclease</keyword>
<keyword evidence="6 10" id="KW-0269">Exonuclease</keyword>
<keyword evidence="7 10" id="KW-0067">ATP-binding</keyword>
<keyword evidence="13" id="KW-1185">Reference proteome</keyword>
<evidence type="ECO:0000256" key="9">
    <source>
        <dbReference type="ARBA" id="ARBA00023204"/>
    </source>
</evidence>
<protein>
    <recommendedName>
        <fullName evidence="10">RecBCD enzyme subunit RecC</fullName>
    </recommendedName>
    <alternativeName>
        <fullName evidence="10">Exonuclease V subunit RecC</fullName>
        <shortName evidence="10">ExoV subunit RecC</shortName>
    </alternativeName>
    <alternativeName>
        <fullName evidence="10">Helicase/nuclease RecBCD subunit RecC</fullName>
    </alternativeName>
</protein>
<feature type="domain" description="RecC C-terminal" evidence="11">
    <location>
        <begin position="828"/>
        <end position="1047"/>
    </location>
</feature>
<dbReference type="PIRSF" id="PIRSF000980">
    <property type="entry name" value="RecC"/>
    <property type="match status" value="1"/>
</dbReference>
<dbReference type="InterPro" id="IPR013986">
    <property type="entry name" value="DExx_box_DNA_helicase_dom_sf"/>
</dbReference>
<dbReference type="InterPro" id="IPR041500">
    <property type="entry name" value="RecC_C"/>
</dbReference>
<evidence type="ECO:0000313" key="12">
    <source>
        <dbReference type="EMBL" id="MDG6895908.1"/>
    </source>
</evidence>
<comment type="miscellaneous">
    <text evidence="10">In the RecBCD complex, RecB has a slow 3'-5' helicase, an exonuclease activity and loads RecA onto ssDNA, RecD has a fast 5'-3' helicase activity, while RecC stimulates the ATPase and processivity of the RecB helicase and contributes to recognition of the Chi site.</text>
</comment>
<dbReference type="GO" id="GO:0005524">
    <property type="term" value="F:ATP binding"/>
    <property type="evidence" value="ECO:0007669"/>
    <property type="project" value="UniProtKB-UniRule"/>
</dbReference>
<dbReference type="InterPro" id="IPR006697">
    <property type="entry name" value="RecC"/>
</dbReference>
<dbReference type="SUPFAM" id="SSF52980">
    <property type="entry name" value="Restriction endonuclease-like"/>
    <property type="match status" value="1"/>
</dbReference>
<dbReference type="GO" id="GO:0008854">
    <property type="term" value="F:exodeoxyribonuclease V activity"/>
    <property type="evidence" value="ECO:0007669"/>
    <property type="project" value="InterPro"/>
</dbReference>
<evidence type="ECO:0000313" key="13">
    <source>
        <dbReference type="Proteomes" id="UP001155500"/>
    </source>
</evidence>
<evidence type="ECO:0000256" key="6">
    <source>
        <dbReference type="ARBA" id="ARBA00022839"/>
    </source>
</evidence>
<dbReference type="Gene3D" id="3.40.50.300">
    <property type="entry name" value="P-loop containing nucleotide triphosphate hydrolases"/>
    <property type="match status" value="2"/>
</dbReference>
<proteinExistence type="inferred from homology"/>
<keyword evidence="5 10" id="KW-0347">Helicase</keyword>
<keyword evidence="2 10" id="KW-0547">Nucleotide-binding</keyword>
<dbReference type="InterPro" id="IPR027417">
    <property type="entry name" value="P-loop_NTPase"/>
</dbReference>
<dbReference type="Gene3D" id="1.10.10.160">
    <property type="match status" value="1"/>
</dbReference>
<dbReference type="PANTHER" id="PTHR30591">
    <property type="entry name" value="RECBCD ENZYME SUBUNIT RECC"/>
    <property type="match status" value="1"/>
</dbReference>
<name>A0A9X4PB96_9PAST</name>
<evidence type="ECO:0000256" key="2">
    <source>
        <dbReference type="ARBA" id="ARBA00022741"/>
    </source>
</evidence>
<keyword evidence="4 10" id="KW-0378">Hydrolase</keyword>
<dbReference type="NCBIfam" id="TIGR01450">
    <property type="entry name" value="recC"/>
    <property type="match status" value="1"/>
</dbReference>
<dbReference type="Pfam" id="PF04257">
    <property type="entry name" value="Exonuc_V_gamma"/>
    <property type="match status" value="1"/>
</dbReference>
<dbReference type="GO" id="GO:0009338">
    <property type="term" value="C:exodeoxyribonuclease V complex"/>
    <property type="evidence" value="ECO:0007669"/>
    <property type="project" value="InterPro"/>
</dbReference>
<dbReference type="GO" id="GO:0003678">
    <property type="term" value="F:DNA helicase activity"/>
    <property type="evidence" value="ECO:0007669"/>
    <property type="project" value="UniProtKB-UniRule"/>
</dbReference>
<dbReference type="HAMAP" id="MF_01486">
    <property type="entry name" value="RecC"/>
    <property type="match status" value="1"/>
</dbReference>
<keyword evidence="8 10" id="KW-0238">DNA-binding</keyword>
<organism evidence="12 13">
    <name type="scientific">Volucribacter amazonae</name>
    <dbReference type="NCBI Taxonomy" id="256731"/>
    <lineage>
        <taxon>Bacteria</taxon>
        <taxon>Pseudomonadati</taxon>
        <taxon>Pseudomonadota</taxon>
        <taxon>Gammaproteobacteria</taxon>
        <taxon>Pasteurellales</taxon>
        <taxon>Pasteurellaceae</taxon>
        <taxon>Volucribacter</taxon>
    </lineage>
</organism>
<dbReference type="GO" id="GO:0000724">
    <property type="term" value="P:double-strand break repair via homologous recombination"/>
    <property type="evidence" value="ECO:0007669"/>
    <property type="project" value="UniProtKB-UniRule"/>
</dbReference>
<sequence length="1112" mass="130392">MFTVYHSNDLTIQKEMLLTLMDVDPLTDPFQTETILVQSPGMAQWLQLQIADKLGIAANFHFPMPASFIWQQYCASLPEVSEQTQFSKEAMTWRLMALLTQTDFKPLRQYFHLTDQADQQKLYQLAHQIANLFDQYLVYRPEWILAWEQGNDQLVQQAIASQQTQSMEQILPHIQWQAELWRALIADIHRQNGKVLHRANLHQRYLNYLAKQRPDSLPTRLFIFGISALPQSYLATFQAMSQHCHIHLFFNNPCRYYWGDIIDPHYLQRLKLRSRQIYQQQEKAPIFSSAQQALIEQLQTEPAFTYEQNLVGNPLLASWGKLGRDFLYALTELENNEISAFVDPMADKERNVGLLAQLQQRILNLNHQKPFSYDKTDRSLVVQSCHSPMREVEVLHDHLLDLFEKDPCLTPKDIVVMMADIDRYAPYINAVFGQYRQDKRFIPFSLSDGRLTENDILVAGFLKFLQMKESRFSAEQLLELLDIPAIRKKFDIEQEDLIKLRYWVEQTGIRFGLTEQMEQSQYNSWQKGLERMLLGYAMREQDGIWQDSLGFDPSYGLKGGLVGQLAAFVERITQWQQYLTQTHHIADWCEHLSLLINDFFAEDESNREILLYLQQTLGQFNQQLANIQYQDPISIELIAEVLTEKLHNSQNSLRFLTGKVSFCTLLPMRSIPFKVICLLGMNDADYPRQQARNSFDLMQYHQQKGDRLRREDDRYLFLEALLSAQQQFYLSYVGRSIIDNQRKEPSVLVNQLLDYLAENMPLSETENIRDLLVTEQPMQLFSPKNNVKNDRTFTFAKQWQSLSQSSNYQLTEFIQPLPQYHGINEQSVIELPQLIAFIKNPVKFFFEQRLGVYFRQLPETIDENENFVLDNLNLYKINQALLTQTPQQQAQYFDQLRVKGILPRANFGQIYAQKIAQQVSQFQQQIQDYLHQPAQQQFISLSIADIKLEGNINQLYGDQNQRVAWRLGRIRDEDMIENWLCYLALQASTQQTIAPAIFYGKQSKPQICPLMDQSQAIAQLQVYIKDYLASAQQLQLVPTKDIKAYLTLLQQPTPVEEQQYYQHFQQIARSDNYHYQNEDPYWQRVLSQTTTLDLDKINQQFLAWFSHLLSEN</sequence>